<sequence>MDKYLTVILIFMVVGIPIAWVSPMSGEIREQPLLPLFYGSIGGIIFILFYGGYKDKKAREKLNAKRKRSKKK</sequence>
<protein>
    <submittedName>
        <fullName evidence="2">Uncharacterized protein</fullName>
    </submittedName>
</protein>
<dbReference type="AlphaFoldDB" id="A0A2Z2HIC2"/>
<dbReference type="OrthoDB" id="1430at2157"/>
<keyword evidence="1" id="KW-0472">Membrane</keyword>
<evidence type="ECO:0000256" key="1">
    <source>
        <dbReference type="SAM" id="Phobius"/>
    </source>
</evidence>
<proteinExistence type="predicted"/>
<dbReference type="Proteomes" id="UP000249949">
    <property type="component" value="Chromosome"/>
</dbReference>
<reference evidence="2 3" key="1">
    <citation type="journal article" date="2017" name="Environ. Microbiol.">
        <title>Genome and epigenome of a novel marine Thaumarchaeota strain suggest viral infection, phosphorothioation DNA modification and multiple restriction systems.</title>
        <authorList>
            <person name="Ahlgren N.A."/>
            <person name="Chen Y."/>
            <person name="Needham D.M."/>
            <person name="Parada A.E."/>
            <person name="Sachdeva R."/>
            <person name="Trinh V."/>
            <person name="Chen T."/>
            <person name="Fuhrman J.A."/>
        </authorList>
    </citation>
    <scope>NUCLEOTIDE SEQUENCE [LARGE SCALE GENOMIC DNA]</scope>
    <source>
        <strain evidence="2 3">SPOT01</strain>
    </source>
</reference>
<gene>
    <name evidence="2" type="ORF">NMSP_0307</name>
</gene>
<evidence type="ECO:0000313" key="3">
    <source>
        <dbReference type="Proteomes" id="UP000249949"/>
    </source>
</evidence>
<dbReference type="GeneID" id="32900808"/>
<organism evidence="2 3">
    <name type="scientific">Candidatus Nitrosomarinus catalinensis</name>
    <dbReference type="NCBI Taxonomy" id="1898749"/>
    <lineage>
        <taxon>Archaea</taxon>
        <taxon>Nitrososphaerota</taxon>
        <taxon>Nitrososphaeria</taxon>
        <taxon>Nitrosopumilales</taxon>
        <taxon>Nitrosopumilaceae</taxon>
        <taxon>Candidatus Nitrosomarinus</taxon>
    </lineage>
</organism>
<feature type="transmembrane region" description="Helical" evidence="1">
    <location>
        <begin position="7"/>
        <end position="24"/>
    </location>
</feature>
<dbReference type="EMBL" id="CP021324">
    <property type="protein sequence ID" value="ARS63932.1"/>
    <property type="molecule type" value="Genomic_DNA"/>
</dbReference>
<accession>A0A2Z2HIC2</accession>
<keyword evidence="1" id="KW-1133">Transmembrane helix</keyword>
<feature type="transmembrane region" description="Helical" evidence="1">
    <location>
        <begin position="36"/>
        <end position="53"/>
    </location>
</feature>
<keyword evidence="1" id="KW-0812">Transmembrane</keyword>
<evidence type="ECO:0000313" key="2">
    <source>
        <dbReference type="EMBL" id="ARS63932.1"/>
    </source>
</evidence>
<dbReference type="KEGG" id="nct:NMSP_0307"/>
<name>A0A2Z2HIC2_9ARCH</name>
<keyword evidence="3" id="KW-1185">Reference proteome</keyword>
<dbReference type="RefSeq" id="WP_086907138.1">
    <property type="nucleotide sequence ID" value="NZ_CP021324.1"/>
</dbReference>